<dbReference type="InterPro" id="IPR011545">
    <property type="entry name" value="DEAD/DEAH_box_helicase_dom"/>
</dbReference>
<evidence type="ECO:0000259" key="2">
    <source>
        <dbReference type="Pfam" id="PF00270"/>
    </source>
</evidence>
<feature type="domain" description="DEAD/DEAH-box helicase" evidence="2">
    <location>
        <begin position="35"/>
        <end position="111"/>
    </location>
</feature>
<protein>
    <recommendedName>
        <fullName evidence="2">DEAD/DEAH-box helicase domain-containing protein</fullName>
    </recommendedName>
</protein>
<dbReference type="Proteomes" id="UP001163046">
    <property type="component" value="Unassembled WGS sequence"/>
</dbReference>
<feature type="region of interest" description="Disordered" evidence="1">
    <location>
        <begin position="218"/>
        <end position="241"/>
    </location>
</feature>
<accession>A0A9W9YY90</accession>
<organism evidence="3 4">
    <name type="scientific">Desmophyllum pertusum</name>
    <dbReference type="NCBI Taxonomy" id="174260"/>
    <lineage>
        <taxon>Eukaryota</taxon>
        <taxon>Metazoa</taxon>
        <taxon>Cnidaria</taxon>
        <taxon>Anthozoa</taxon>
        <taxon>Hexacorallia</taxon>
        <taxon>Scleractinia</taxon>
        <taxon>Caryophylliina</taxon>
        <taxon>Caryophylliidae</taxon>
        <taxon>Desmophyllum</taxon>
    </lineage>
</organism>
<dbReference type="Gene3D" id="3.40.50.300">
    <property type="entry name" value="P-loop containing nucleotide triphosphate hydrolases"/>
    <property type="match status" value="1"/>
</dbReference>
<dbReference type="SUPFAM" id="SSF52540">
    <property type="entry name" value="P-loop containing nucleoside triphosphate hydrolases"/>
    <property type="match status" value="1"/>
</dbReference>
<evidence type="ECO:0000313" key="4">
    <source>
        <dbReference type="Proteomes" id="UP001163046"/>
    </source>
</evidence>
<reference evidence="3" key="1">
    <citation type="submission" date="2023-01" db="EMBL/GenBank/DDBJ databases">
        <title>Genome assembly of the deep-sea coral Lophelia pertusa.</title>
        <authorList>
            <person name="Herrera S."/>
            <person name="Cordes E."/>
        </authorList>
    </citation>
    <scope>NUCLEOTIDE SEQUENCE</scope>
    <source>
        <strain evidence="3">USNM1676648</strain>
        <tissue evidence="3">Polyp</tissue>
    </source>
</reference>
<dbReference type="AlphaFoldDB" id="A0A9W9YY90"/>
<dbReference type="Pfam" id="PF00270">
    <property type="entry name" value="DEAD"/>
    <property type="match status" value="1"/>
</dbReference>
<comment type="caution">
    <text evidence="3">The sequence shown here is derived from an EMBL/GenBank/DDBJ whole genome shotgun (WGS) entry which is preliminary data.</text>
</comment>
<proteinExistence type="predicted"/>
<evidence type="ECO:0000256" key="1">
    <source>
        <dbReference type="SAM" id="MobiDB-lite"/>
    </source>
</evidence>
<dbReference type="EMBL" id="MU826844">
    <property type="protein sequence ID" value="KAJ7371615.1"/>
    <property type="molecule type" value="Genomic_DNA"/>
</dbReference>
<sequence>MASKATKSANNLYDEALKTVLEGLKFLEITKLKQEQRQALFHFSKGQDTKAILPTRHGKSLIYQMAVLLAREMKLKDQPLVVVVSPLKSLIANQIRECERYGLSSCKTEAGNIDSLNKESENVDDEVAATLYFSSDKTTYTMYNDGLIHLKNVDGTEVKEIQYGISYLFSWEEGKQYKCKAQEIPAFIMAYNLRERVPRDYAALHEGQEIDDERDEFHDSFQYHPPPALPASSQDQASSTPFSGAQIIAGAHQDVDEVAALTAAIAEVTAANETLEQETEVARLKAELHALRQRNAQLQKQSKLKPSKASPQHREPQLNIKALRSNPALTDRVSTEMERLGFSSSDSDDEQNPTTRGTRDGDAAGTKIVAKTRREAAKLYGLVLHHRGKLRALGDRPCVIQVEENIPNLNGQSFRAWNAGNKIYVECFIPSRRPVWDHNLVSKVRYVRAVVVGPESVGFTITSSPQGKSLQVTQMITCLHVVMGKKMKAGNYWQQEEVGSENERLISCPICRSLYPMQEIEEHADNCSMWLLDDASEQSYDIPGVATTPSNDEVTHELTSQQQKKALVDQIATLSAQLLSTDTKGLTVRRKFIWLDLSQPWKARYSQSPHLKLFSLGSRL</sequence>
<dbReference type="InterPro" id="IPR027417">
    <property type="entry name" value="P-loop_NTPase"/>
</dbReference>
<name>A0A9W9YY90_9CNID</name>
<dbReference type="GO" id="GO:0005524">
    <property type="term" value="F:ATP binding"/>
    <property type="evidence" value="ECO:0007669"/>
    <property type="project" value="InterPro"/>
</dbReference>
<dbReference type="GO" id="GO:0003676">
    <property type="term" value="F:nucleic acid binding"/>
    <property type="evidence" value="ECO:0007669"/>
    <property type="project" value="InterPro"/>
</dbReference>
<feature type="region of interest" description="Disordered" evidence="1">
    <location>
        <begin position="294"/>
        <end position="367"/>
    </location>
</feature>
<keyword evidence="4" id="KW-1185">Reference proteome</keyword>
<evidence type="ECO:0000313" key="3">
    <source>
        <dbReference type="EMBL" id="KAJ7371615.1"/>
    </source>
</evidence>
<feature type="compositionally biased region" description="Polar residues" evidence="1">
    <location>
        <begin position="231"/>
        <end position="241"/>
    </location>
</feature>
<gene>
    <name evidence="3" type="ORF">OS493_024292</name>
</gene>